<protein>
    <recommendedName>
        <fullName evidence="3">Sulfotransferase domain-containing protein</fullName>
    </recommendedName>
</protein>
<reference evidence="1 2" key="1">
    <citation type="submission" date="2024-07" db="EMBL/GenBank/DDBJ databases">
        <title>Section-level genome sequencing and comparative genomics of Aspergillus sections Usti and Cavernicolus.</title>
        <authorList>
            <consortium name="Lawrence Berkeley National Laboratory"/>
            <person name="Nybo J.L."/>
            <person name="Vesth T.C."/>
            <person name="Theobald S."/>
            <person name="Frisvad J.C."/>
            <person name="Larsen T.O."/>
            <person name="Kjaerboelling I."/>
            <person name="Rothschild-Mancinelli K."/>
            <person name="Lyhne E.K."/>
            <person name="Kogle M.E."/>
            <person name="Barry K."/>
            <person name="Clum A."/>
            <person name="Na H."/>
            <person name="Ledsgaard L."/>
            <person name="Lin J."/>
            <person name="Lipzen A."/>
            <person name="Kuo A."/>
            <person name="Riley R."/>
            <person name="Mondo S."/>
            <person name="LaButti K."/>
            <person name="Haridas S."/>
            <person name="Pangalinan J."/>
            <person name="Salamov A.A."/>
            <person name="Simmons B.A."/>
            <person name="Magnuson J.K."/>
            <person name="Chen J."/>
            <person name="Drula E."/>
            <person name="Henrissat B."/>
            <person name="Wiebenga A."/>
            <person name="Lubbers R.J."/>
            <person name="Gomes A.C."/>
            <person name="Makela M.R."/>
            <person name="Stajich J."/>
            <person name="Grigoriev I.V."/>
            <person name="Mortensen U.H."/>
            <person name="De vries R.P."/>
            <person name="Baker S.E."/>
            <person name="Andersen M.R."/>
        </authorList>
    </citation>
    <scope>NUCLEOTIDE SEQUENCE [LARGE SCALE GENOMIC DNA]</scope>
    <source>
        <strain evidence="1 2">CBS 600.67</strain>
    </source>
</reference>
<dbReference type="Proteomes" id="UP001610335">
    <property type="component" value="Unassembled WGS sequence"/>
</dbReference>
<comment type="caution">
    <text evidence="1">The sequence shown here is derived from an EMBL/GenBank/DDBJ whole genome shotgun (WGS) entry which is preliminary data.</text>
</comment>
<dbReference type="InterPro" id="IPR053226">
    <property type="entry name" value="Pyrrolopyrazine_biosynth_F"/>
</dbReference>
<evidence type="ECO:0000313" key="2">
    <source>
        <dbReference type="Proteomes" id="UP001610335"/>
    </source>
</evidence>
<evidence type="ECO:0008006" key="3">
    <source>
        <dbReference type="Google" id="ProtNLM"/>
    </source>
</evidence>
<keyword evidence="2" id="KW-1185">Reference proteome</keyword>
<proteinExistence type="predicted"/>
<dbReference type="PANTHER" id="PTHR48419">
    <property type="entry name" value="SULFOTRANSFERASE DOMAIN-CONTAINING PROTEIN"/>
    <property type="match status" value="1"/>
</dbReference>
<gene>
    <name evidence="1" type="ORF">BDW59DRAFT_156622</name>
</gene>
<dbReference type="SUPFAM" id="SSF52540">
    <property type="entry name" value="P-loop containing nucleoside triphosphate hydrolases"/>
    <property type="match status" value="1"/>
</dbReference>
<accession>A0ABR4J1H1</accession>
<sequence>MSSTIFNRILLVSTPGAAASSLTKILNLPNQPTIVTNGEGSYFATSAFVKALNSRLIKIPVSQWTEVEQEAIQATYQTDFDALEAWSLLARARRKTLFATVHPFWLENPAFVSRRGPNGSVTRNDPDMDMDLWRSFHVNLPLDYYNRPNNNNNNNNNTPVSPLSFSPHNATVFADEYLRTWRTVFVIRHPVQTFPRFFRALRALNKRHAFGTEDVLQHLLLAYMNMYRVRMLYEQSLLAHPADGHTPPIILDASDIVFHTEIVVVKLCHELGLDGNAINYEWAFRLRENEMREAAPRNTQPVSLQALLASLAGGWTTEFGADVAALLKRFILDSVGDFQYLWDRRLK</sequence>
<name>A0ABR4J1H1_9EURO</name>
<dbReference type="EMBL" id="JBFXLS010000003">
    <property type="protein sequence ID" value="KAL2833824.1"/>
    <property type="molecule type" value="Genomic_DNA"/>
</dbReference>
<evidence type="ECO:0000313" key="1">
    <source>
        <dbReference type="EMBL" id="KAL2833824.1"/>
    </source>
</evidence>
<organism evidence="1 2">
    <name type="scientific">Aspergillus cavernicola</name>
    <dbReference type="NCBI Taxonomy" id="176166"/>
    <lineage>
        <taxon>Eukaryota</taxon>
        <taxon>Fungi</taxon>
        <taxon>Dikarya</taxon>
        <taxon>Ascomycota</taxon>
        <taxon>Pezizomycotina</taxon>
        <taxon>Eurotiomycetes</taxon>
        <taxon>Eurotiomycetidae</taxon>
        <taxon>Eurotiales</taxon>
        <taxon>Aspergillaceae</taxon>
        <taxon>Aspergillus</taxon>
        <taxon>Aspergillus subgen. Nidulantes</taxon>
    </lineage>
</organism>
<dbReference type="InterPro" id="IPR027417">
    <property type="entry name" value="P-loop_NTPase"/>
</dbReference>
<dbReference type="PANTHER" id="PTHR48419:SF1">
    <property type="entry name" value="SULFOTRANSFERASE DOMAIN-CONTAINING PROTEIN"/>
    <property type="match status" value="1"/>
</dbReference>